<feature type="transmembrane region" description="Helical" evidence="10">
    <location>
        <begin position="50"/>
        <end position="76"/>
    </location>
</feature>
<evidence type="ECO:0000256" key="8">
    <source>
        <dbReference type="ARBA" id="ARBA00023136"/>
    </source>
</evidence>
<keyword evidence="3" id="KW-0050">Antiport</keyword>
<proteinExistence type="predicted"/>
<dbReference type="STRING" id="1777137.AWB76_06113"/>
<evidence type="ECO:0000256" key="3">
    <source>
        <dbReference type="ARBA" id="ARBA00022449"/>
    </source>
</evidence>
<evidence type="ECO:0000256" key="6">
    <source>
        <dbReference type="ARBA" id="ARBA00022989"/>
    </source>
</evidence>
<dbReference type="EMBL" id="FCOI02000029">
    <property type="protein sequence ID" value="SAK87030.1"/>
    <property type="molecule type" value="Genomic_DNA"/>
</dbReference>
<feature type="transmembrane region" description="Helical" evidence="10">
    <location>
        <begin position="419"/>
        <end position="439"/>
    </location>
</feature>
<dbReference type="InterPro" id="IPR050222">
    <property type="entry name" value="MATE_MdtK"/>
</dbReference>
<keyword evidence="8 10" id="KW-0472">Membrane</keyword>
<feature type="transmembrane region" description="Helical" evidence="10">
    <location>
        <begin position="155"/>
        <end position="175"/>
    </location>
</feature>
<evidence type="ECO:0000313" key="11">
    <source>
        <dbReference type="EMBL" id="SAK87030.1"/>
    </source>
</evidence>
<dbReference type="Proteomes" id="UP000054624">
    <property type="component" value="Unassembled WGS sequence"/>
</dbReference>
<keyword evidence="4" id="KW-1003">Cell membrane</keyword>
<organism evidence="11 12">
    <name type="scientific">Caballeronia temeraria</name>
    <dbReference type="NCBI Taxonomy" id="1777137"/>
    <lineage>
        <taxon>Bacteria</taxon>
        <taxon>Pseudomonadati</taxon>
        <taxon>Pseudomonadota</taxon>
        <taxon>Betaproteobacteria</taxon>
        <taxon>Burkholderiales</taxon>
        <taxon>Burkholderiaceae</taxon>
        <taxon>Caballeronia</taxon>
    </lineage>
</organism>
<keyword evidence="12" id="KW-1185">Reference proteome</keyword>
<comment type="subcellular location">
    <subcellularLocation>
        <location evidence="1">Cell inner membrane</location>
        <topology evidence="1">Multi-pass membrane protein</topology>
    </subcellularLocation>
</comment>
<gene>
    <name evidence="11" type="ORF">AWB76_06113</name>
</gene>
<feature type="transmembrane region" description="Helical" evidence="10">
    <location>
        <begin position="126"/>
        <end position="143"/>
    </location>
</feature>
<dbReference type="InterPro" id="IPR002528">
    <property type="entry name" value="MATE_fam"/>
</dbReference>
<name>A0A158CY39_9BURK</name>
<evidence type="ECO:0000256" key="2">
    <source>
        <dbReference type="ARBA" id="ARBA00022448"/>
    </source>
</evidence>
<dbReference type="GO" id="GO:0015297">
    <property type="term" value="F:antiporter activity"/>
    <property type="evidence" value="ECO:0007669"/>
    <property type="project" value="UniProtKB-KW"/>
</dbReference>
<dbReference type="Pfam" id="PF01554">
    <property type="entry name" value="MatE"/>
    <property type="match status" value="2"/>
</dbReference>
<feature type="transmembrane region" description="Helical" evidence="10">
    <location>
        <begin position="313"/>
        <end position="332"/>
    </location>
</feature>
<evidence type="ECO:0000256" key="9">
    <source>
        <dbReference type="ARBA" id="ARBA00031636"/>
    </source>
</evidence>
<dbReference type="OrthoDB" id="9780160at2"/>
<evidence type="ECO:0000256" key="4">
    <source>
        <dbReference type="ARBA" id="ARBA00022475"/>
    </source>
</evidence>
<dbReference type="GO" id="GO:0005886">
    <property type="term" value="C:plasma membrane"/>
    <property type="evidence" value="ECO:0007669"/>
    <property type="project" value="UniProtKB-SubCell"/>
</dbReference>
<feature type="transmembrane region" description="Helical" evidence="10">
    <location>
        <begin position="344"/>
        <end position="363"/>
    </location>
</feature>
<keyword evidence="2" id="KW-0813">Transport</keyword>
<accession>A0A158CY39</accession>
<dbReference type="GO" id="GO:0006811">
    <property type="term" value="P:monoatomic ion transport"/>
    <property type="evidence" value="ECO:0007669"/>
    <property type="project" value="UniProtKB-KW"/>
</dbReference>
<evidence type="ECO:0000256" key="10">
    <source>
        <dbReference type="SAM" id="Phobius"/>
    </source>
</evidence>
<dbReference type="PIRSF" id="PIRSF006603">
    <property type="entry name" value="DinF"/>
    <property type="match status" value="1"/>
</dbReference>
<sequence>MLNDVRKIAALAWPVLIGQLAVIAFGVIDTAMVGRFSATDLAALGLGGSIYISVYIGLTGILVALQPIAGQLFGAGRESEIGEETRQAFWLAAVLAVIGFVLLFHPEPLLSLAKTPPALHDRTVDYLRILSFGLPASLAFRVYSSLTNAVGKPRLVMFLQVGGLLLKFPLNTWFIFGGFGVPALGGPGCALASTLINWVLASVGMTVLFRFEFFRPFGIFSHFCWPVWRRQLALLRLGIPMGLSYLIEVTSYTFMALFISRFGTTTLAGHQIAGNLGAVLYMTPLSIGIASSTLVSQALGAQRYDDARSISRHGIGMACVLALVYGVILIAARPHIIGAYTPDANVIAAAMPLVLIIFFYHFCDALQITTAFILRAYKVTLVPTVIYAIALWGIGLGGGYLLGFDVGGGVPEWLQGARGFWIANSASLGVAGVGLFLYWRRVSARHRPNVDAD</sequence>
<evidence type="ECO:0000256" key="7">
    <source>
        <dbReference type="ARBA" id="ARBA00023065"/>
    </source>
</evidence>
<feature type="transmembrane region" description="Helical" evidence="10">
    <location>
        <begin position="88"/>
        <end position="106"/>
    </location>
</feature>
<protein>
    <recommendedName>
        <fullName evidence="9">Multidrug-efflux transporter</fullName>
    </recommendedName>
</protein>
<keyword evidence="5 10" id="KW-0812">Transmembrane</keyword>
<dbReference type="PANTHER" id="PTHR43298:SF2">
    <property type="entry name" value="FMN_FAD EXPORTER YEEO-RELATED"/>
    <property type="match status" value="1"/>
</dbReference>
<dbReference type="NCBIfam" id="TIGR00797">
    <property type="entry name" value="matE"/>
    <property type="match status" value="1"/>
</dbReference>
<dbReference type="PANTHER" id="PTHR43298">
    <property type="entry name" value="MULTIDRUG RESISTANCE PROTEIN NORM-RELATED"/>
    <property type="match status" value="1"/>
</dbReference>
<evidence type="ECO:0000256" key="5">
    <source>
        <dbReference type="ARBA" id="ARBA00022692"/>
    </source>
</evidence>
<feature type="transmembrane region" description="Helical" evidence="10">
    <location>
        <begin position="234"/>
        <end position="259"/>
    </location>
</feature>
<dbReference type="RefSeq" id="WP_061163752.1">
    <property type="nucleotide sequence ID" value="NZ_FCOI02000029.1"/>
</dbReference>
<evidence type="ECO:0000256" key="1">
    <source>
        <dbReference type="ARBA" id="ARBA00004429"/>
    </source>
</evidence>
<evidence type="ECO:0000313" key="12">
    <source>
        <dbReference type="Proteomes" id="UP000054624"/>
    </source>
</evidence>
<dbReference type="InterPro" id="IPR048279">
    <property type="entry name" value="MdtK-like"/>
</dbReference>
<feature type="transmembrane region" description="Helical" evidence="10">
    <location>
        <begin position="279"/>
        <end position="301"/>
    </location>
</feature>
<keyword evidence="7" id="KW-0406">Ion transport</keyword>
<reference evidence="12" key="1">
    <citation type="submission" date="2016-01" db="EMBL/GenBank/DDBJ databases">
        <authorList>
            <person name="Peeters Charlotte."/>
        </authorList>
    </citation>
    <scope>NUCLEOTIDE SEQUENCE [LARGE SCALE GENOMIC DNA]</scope>
</reference>
<feature type="transmembrane region" description="Helical" evidence="10">
    <location>
        <begin position="195"/>
        <end position="213"/>
    </location>
</feature>
<keyword evidence="6 10" id="KW-1133">Transmembrane helix</keyword>
<dbReference type="GO" id="GO:0042910">
    <property type="term" value="F:xenobiotic transmembrane transporter activity"/>
    <property type="evidence" value="ECO:0007669"/>
    <property type="project" value="InterPro"/>
</dbReference>
<dbReference type="AlphaFoldDB" id="A0A158CY39"/>
<dbReference type="CDD" id="cd13131">
    <property type="entry name" value="MATE_NorM_like"/>
    <property type="match status" value="1"/>
</dbReference>
<feature type="transmembrane region" description="Helical" evidence="10">
    <location>
        <begin position="384"/>
        <end position="404"/>
    </location>
</feature>